<dbReference type="InterPro" id="IPR033118">
    <property type="entry name" value="EXPERA"/>
</dbReference>
<keyword evidence="6 13" id="KW-1133">Transmembrane helix</keyword>
<sequence>MGSDSILKHPYFPRDLSIPHYKPNKVSIQELLGIFFSLVLIVFIITWIYSTKKKFSVGYRLLLCWFTICGFIHTILEGYFAFNHSTLAGGSSYLAEMWKEYGKGDSRYITSDTFTVCMEGITAVIDGPLCFLTVAAYLTNSPYRYVLQLIVSLCQLYGDTLYLLSEVKDNFIHSELYHPLHFWFYFLFLNSFWIIVPLIMICHAVSKIVTSQGTSDFRFNNRNQKKSR</sequence>
<evidence type="ECO:0000256" key="10">
    <source>
        <dbReference type="ARBA" id="ARBA00023166"/>
    </source>
</evidence>
<evidence type="ECO:0000256" key="12">
    <source>
        <dbReference type="ARBA" id="ARBA00023235"/>
    </source>
</evidence>
<keyword evidence="9 13" id="KW-0472">Membrane</keyword>
<keyword evidence="12 16" id="KW-0413">Isomerase</keyword>
<dbReference type="AlphaFoldDB" id="A0A8B6C903"/>
<dbReference type="EMBL" id="UYJE01001391">
    <property type="protein sequence ID" value="VDI01731.1"/>
    <property type="molecule type" value="Genomic_DNA"/>
</dbReference>
<dbReference type="GO" id="GO:0047750">
    <property type="term" value="F:cholestenol delta-isomerase activity"/>
    <property type="evidence" value="ECO:0007669"/>
    <property type="project" value="UniProtKB-EC"/>
</dbReference>
<dbReference type="GO" id="GO:0004769">
    <property type="term" value="F:steroid Delta-isomerase activity"/>
    <property type="evidence" value="ECO:0007669"/>
    <property type="project" value="TreeGrafter"/>
</dbReference>
<gene>
    <name evidence="16" type="ORF">MGAL_10B010270</name>
</gene>
<accession>A0A8B6C903</accession>
<feature type="transmembrane region" description="Helical" evidence="14">
    <location>
        <begin position="145"/>
        <end position="164"/>
    </location>
</feature>
<evidence type="ECO:0000313" key="16">
    <source>
        <dbReference type="EMBL" id="VDI01731.1"/>
    </source>
</evidence>
<keyword evidence="11" id="KW-0753">Steroid metabolism</keyword>
<feature type="transmembrane region" description="Helical" evidence="14">
    <location>
        <begin position="120"/>
        <end position="138"/>
    </location>
</feature>
<comment type="subcellular location">
    <subcellularLocation>
        <location evidence="1">Membrane</location>
        <topology evidence="1">Multi-pass membrane protein</topology>
    </subcellularLocation>
</comment>
<evidence type="ECO:0000256" key="4">
    <source>
        <dbReference type="ARBA" id="ARBA00022692"/>
    </source>
</evidence>
<keyword evidence="5" id="KW-0752">Steroid biosynthesis</keyword>
<evidence type="ECO:0000256" key="11">
    <source>
        <dbReference type="ARBA" id="ARBA00023221"/>
    </source>
</evidence>
<dbReference type="Pfam" id="PF05241">
    <property type="entry name" value="EBP"/>
    <property type="match status" value="1"/>
</dbReference>
<evidence type="ECO:0000256" key="3">
    <source>
        <dbReference type="ARBA" id="ARBA00022516"/>
    </source>
</evidence>
<dbReference type="EC" id="5.3.3.5" evidence="16"/>
<comment type="caution">
    <text evidence="16">The sequence shown here is derived from an EMBL/GenBank/DDBJ whole genome shotgun (WGS) entry which is preliminary data.</text>
</comment>
<feature type="transmembrane region" description="Helical" evidence="14">
    <location>
        <begin position="31"/>
        <end position="49"/>
    </location>
</feature>
<feature type="transmembrane region" description="Helical" evidence="14">
    <location>
        <begin position="61"/>
        <end position="82"/>
    </location>
</feature>
<dbReference type="OrthoDB" id="58557at2759"/>
<keyword evidence="4 13" id="KW-0812">Transmembrane</keyword>
<keyword evidence="10" id="KW-1207">Sterol metabolism</keyword>
<keyword evidence="7" id="KW-0756">Sterol biosynthesis</keyword>
<comment type="similarity">
    <text evidence="2">Belongs to the EBP family.</text>
</comment>
<evidence type="ECO:0000256" key="7">
    <source>
        <dbReference type="ARBA" id="ARBA00023011"/>
    </source>
</evidence>
<evidence type="ECO:0000256" key="9">
    <source>
        <dbReference type="ARBA" id="ARBA00023136"/>
    </source>
</evidence>
<dbReference type="PANTHER" id="PTHR14207">
    <property type="entry name" value="STEROL ISOMERASE"/>
    <property type="match status" value="1"/>
</dbReference>
<evidence type="ECO:0000256" key="8">
    <source>
        <dbReference type="ARBA" id="ARBA00023098"/>
    </source>
</evidence>
<evidence type="ECO:0000256" key="6">
    <source>
        <dbReference type="ARBA" id="ARBA00022989"/>
    </source>
</evidence>
<dbReference type="GO" id="GO:0016020">
    <property type="term" value="C:membrane"/>
    <property type="evidence" value="ECO:0007669"/>
    <property type="project" value="UniProtKB-SubCell"/>
</dbReference>
<evidence type="ECO:0000313" key="17">
    <source>
        <dbReference type="Proteomes" id="UP000596742"/>
    </source>
</evidence>
<evidence type="ECO:0000256" key="5">
    <source>
        <dbReference type="ARBA" id="ARBA00022955"/>
    </source>
</evidence>
<dbReference type="InterPro" id="IPR007905">
    <property type="entry name" value="EBP"/>
</dbReference>
<feature type="transmembrane region" description="Helical" evidence="14">
    <location>
        <begin position="184"/>
        <end position="205"/>
    </location>
</feature>
<organism evidence="16 17">
    <name type="scientific">Mytilus galloprovincialis</name>
    <name type="common">Mediterranean mussel</name>
    <dbReference type="NCBI Taxonomy" id="29158"/>
    <lineage>
        <taxon>Eukaryota</taxon>
        <taxon>Metazoa</taxon>
        <taxon>Spiralia</taxon>
        <taxon>Lophotrochozoa</taxon>
        <taxon>Mollusca</taxon>
        <taxon>Bivalvia</taxon>
        <taxon>Autobranchia</taxon>
        <taxon>Pteriomorphia</taxon>
        <taxon>Mytilida</taxon>
        <taxon>Mytiloidea</taxon>
        <taxon>Mytilidae</taxon>
        <taxon>Mytilinae</taxon>
        <taxon>Mytilus</taxon>
    </lineage>
</organism>
<keyword evidence="3" id="KW-0444">Lipid biosynthesis</keyword>
<dbReference type="PROSITE" id="PS51751">
    <property type="entry name" value="EXPERA"/>
    <property type="match status" value="1"/>
</dbReference>
<dbReference type="GO" id="GO:0006695">
    <property type="term" value="P:cholesterol biosynthetic process"/>
    <property type="evidence" value="ECO:0007669"/>
    <property type="project" value="TreeGrafter"/>
</dbReference>
<reference evidence="16" key="1">
    <citation type="submission" date="2018-11" db="EMBL/GenBank/DDBJ databases">
        <authorList>
            <person name="Alioto T."/>
            <person name="Alioto T."/>
        </authorList>
    </citation>
    <scope>NUCLEOTIDE SEQUENCE</scope>
</reference>
<evidence type="ECO:0000256" key="2">
    <source>
        <dbReference type="ARBA" id="ARBA00008337"/>
    </source>
</evidence>
<keyword evidence="8" id="KW-0443">Lipid metabolism</keyword>
<evidence type="ECO:0000259" key="15">
    <source>
        <dbReference type="PROSITE" id="PS51751"/>
    </source>
</evidence>
<dbReference type="PANTHER" id="PTHR14207:SF0">
    <property type="entry name" value="3-BETA-HYDROXYSTEROID-DELTA(8),DELTA(7)-ISOMERASE"/>
    <property type="match status" value="1"/>
</dbReference>
<evidence type="ECO:0000256" key="14">
    <source>
        <dbReference type="SAM" id="Phobius"/>
    </source>
</evidence>
<dbReference type="GO" id="GO:0000247">
    <property type="term" value="F:C-8 sterol isomerase activity"/>
    <property type="evidence" value="ECO:0007669"/>
    <property type="project" value="TreeGrafter"/>
</dbReference>
<name>A0A8B6C903_MYTGA</name>
<evidence type="ECO:0000256" key="1">
    <source>
        <dbReference type="ARBA" id="ARBA00004141"/>
    </source>
</evidence>
<feature type="domain" description="EXPERA" evidence="15">
    <location>
        <begin position="58"/>
        <end position="201"/>
    </location>
</feature>
<dbReference type="GO" id="GO:0005783">
    <property type="term" value="C:endoplasmic reticulum"/>
    <property type="evidence" value="ECO:0007669"/>
    <property type="project" value="TreeGrafter"/>
</dbReference>
<dbReference type="Proteomes" id="UP000596742">
    <property type="component" value="Unassembled WGS sequence"/>
</dbReference>
<protein>
    <submittedName>
        <fullName evidence="16">Cholestenol Delta-isomerase</fullName>
        <ecNumber evidence="16">5.3.3.5</ecNumber>
    </submittedName>
</protein>
<keyword evidence="17" id="KW-1185">Reference proteome</keyword>
<proteinExistence type="inferred from homology"/>
<evidence type="ECO:0000256" key="13">
    <source>
        <dbReference type="PROSITE-ProRule" id="PRU01087"/>
    </source>
</evidence>